<dbReference type="GO" id="GO:0008270">
    <property type="term" value="F:zinc ion binding"/>
    <property type="evidence" value="ECO:0007669"/>
    <property type="project" value="UniProtKB-KW"/>
</dbReference>
<dbReference type="InterPro" id="IPR005162">
    <property type="entry name" value="Retrotrans_gag_dom"/>
</dbReference>
<feature type="region of interest" description="Disordered" evidence="2">
    <location>
        <begin position="129"/>
        <end position="151"/>
    </location>
</feature>
<dbReference type="STRING" id="2594813.A0A395M8F5"/>
<feature type="compositionally biased region" description="Basic and acidic residues" evidence="2">
    <location>
        <begin position="447"/>
        <end position="482"/>
    </location>
</feature>
<dbReference type="InterPro" id="IPR001878">
    <property type="entry name" value="Znf_CCHC"/>
</dbReference>
<keyword evidence="1" id="KW-0479">Metal-binding</keyword>
<evidence type="ECO:0000256" key="1">
    <source>
        <dbReference type="PROSITE-ProRule" id="PRU00047"/>
    </source>
</evidence>
<feature type="compositionally biased region" description="Basic and acidic residues" evidence="2">
    <location>
        <begin position="494"/>
        <end position="518"/>
    </location>
</feature>
<sequence length="518" mass="59499">MAPATPNRPSTAQRGQQPPQATPPGTNPTLEEELDLPMDTGDEGEDDIAPAHPSSHEDEVAKLKRRLRDLNKRHDELLNAAKFNSEVAKNKIEDLEAKVAHVTNLAEGLGKEAEKSQNLYREHIEHTAALAANGKDPGEILRPRQPDPYGGESDKLQGFLTSLRSYQMYYPTQFSTDELRVQHAMSFLKDKAQRVMEPILRDYVHNPPYARKQMTTYVYEKYEHFEKELTHAFGIADEKREAEAKIRQLVQKGSASTYLAEYRFQAAKLDWNEAAHMSQVYRGLKPDVKDAMVYAREKPKTLDELASLAVDIDNQLFERRKEKQANKQGQAYTPNWNKNQQSSNRNYANQGRQRQANTSYGTQAGPMNVNATQSNRPAPTCWNCGKKGHQERDCRNPVKTNQKYRPVPEGKTARRTNTQEEEEPQMAVRTSKRAAMTRSGYDVDTQDNSRARQAAHEKSIDEAIEYRKQEQARMQAEEEHQRQLALKRKKAKKKYDSKPENRAKANNRQQERRRQEKQ</sequence>
<dbReference type="Proteomes" id="UP000265631">
    <property type="component" value="Unassembled WGS sequence"/>
</dbReference>
<dbReference type="EMBL" id="PXXK01000548">
    <property type="protein sequence ID" value="RFN43553.1"/>
    <property type="molecule type" value="Genomic_DNA"/>
</dbReference>
<dbReference type="PANTHER" id="PTHR15503:SF22">
    <property type="entry name" value="TRANSPOSON TY3-I GAG POLYPROTEIN"/>
    <property type="match status" value="1"/>
</dbReference>
<keyword evidence="5" id="KW-1185">Reference proteome</keyword>
<dbReference type="Pfam" id="PF00098">
    <property type="entry name" value="zf-CCHC"/>
    <property type="match status" value="1"/>
</dbReference>
<keyword evidence="1" id="KW-0863">Zinc-finger</keyword>
<reference evidence="4 5" key="1">
    <citation type="journal article" date="2018" name="PLoS Pathog.">
        <title>Evolution of structural diversity of trichothecenes, a family of toxins produced by plant pathogenic and entomopathogenic fungi.</title>
        <authorList>
            <person name="Proctor R.H."/>
            <person name="McCormick S.P."/>
            <person name="Kim H.S."/>
            <person name="Cardoza R.E."/>
            <person name="Stanley A.M."/>
            <person name="Lindo L."/>
            <person name="Kelly A."/>
            <person name="Brown D.W."/>
            <person name="Lee T."/>
            <person name="Vaughan M.M."/>
            <person name="Alexander N.J."/>
            <person name="Busman M."/>
            <person name="Gutierrez S."/>
        </authorList>
    </citation>
    <scope>NUCLEOTIDE SEQUENCE [LARGE SCALE GENOMIC DNA]</scope>
    <source>
        <strain evidence="4 5">NRRL 13405</strain>
    </source>
</reference>
<dbReference type="InterPro" id="IPR036875">
    <property type="entry name" value="Znf_CCHC_sf"/>
</dbReference>
<dbReference type="GO" id="GO:0003676">
    <property type="term" value="F:nucleic acid binding"/>
    <property type="evidence" value="ECO:0007669"/>
    <property type="project" value="InterPro"/>
</dbReference>
<dbReference type="SUPFAM" id="SSF57756">
    <property type="entry name" value="Retrovirus zinc finger-like domains"/>
    <property type="match status" value="1"/>
</dbReference>
<evidence type="ECO:0000256" key="2">
    <source>
        <dbReference type="SAM" id="MobiDB-lite"/>
    </source>
</evidence>
<dbReference type="SMART" id="SM00343">
    <property type="entry name" value="ZnF_C2HC"/>
    <property type="match status" value="1"/>
</dbReference>
<dbReference type="InterPro" id="IPR032567">
    <property type="entry name" value="RTL1-rel"/>
</dbReference>
<evidence type="ECO:0000259" key="3">
    <source>
        <dbReference type="PROSITE" id="PS50158"/>
    </source>
</evidence>
<evidence type="ECO:0000313" key="4">
    <source>
        <dbReference type="EMBL" id="RFN43553.1"/>
    </source>
</evidence>
<protein>
    <submittedName>
        <fullName evidence="4">Gag polyprotein</fullName>
    </submittedName>
</protein>
<comment type="caution">
    <text evidence="4">The sequence shown here is derived from an EMBL/GenBank/DDBJ whole genome shotgun (WGS) entry which is preliminary data.</text>
</comment>
<dbReference type="Gene3D" id="4.10.60.10">
    <property type="entry name" value="Zinc finger, CCHC-type"/>
    <property type="match status" value="1"/>
</dbReference>
<gene>
    <name evidence="4" type="ORF">FIE12Z_12212</name>
</gene>
<feature type="region of interest" description="Disordered" evidence="2">
    <location>
        <begin position="321"/>
        <end position="518"/>
    </location>
</feature>
<accession>A0A395M8F5</accession>
<proteinExistence type="predicted"/>
<keyword evidence="1" id="KW-0862">Zinc</keyword>
<feature type="compositionally biased region" description="Acidic residues" evidence="2">
    <location>
        <begin position="30"/>
        <end position="48"/>
    </location>
</feature>
<name>A0A395M8F5_9HYPO</name>
<feature type="compositionally biased region" description="Basic and acidic residues" evidence="2">
    <location>
        <begin position="136"/>
        <end position="145"/>
    </location>
</feature>
<organism evidence="4 5">
    <name type="scientific">Fusarium flagelliforme</name>
    <dbReference type="NCBI Taxonomy" id="2675880"/>
    <lineage>
        <taxon>Eukaryota</taxon>
        <taxon>Fungi</taxon>
        <taxon>Dikarya</taxon>
        <taxon>Ascomycota</taxon>
        <taxon>Pezizomycotina</taxon>
        <taxon>Sordariomycetes</taxon>
        <taxon>Hypocreomycetidae</taxon>
        <taxon>Hypocreales</taxon>
        <taxon>Nectriaceae</taxon>
        <taxon>Fusarium</taxon>
        <taxon>Fusarium incarnatum-equiseti species complex</taxon>
    </lineage>
</organism>
<dbReference type="AlphaFoldDB" id="A0A395M8F5"/>
<dbReference type="PANTHER" id="PTHR15503">
    <property type="entry name" value="LDOC1 RELATED"/>
    <property type="match status" value="1"/>
</dbReference>
<feature type="domain" description="CCHC-type" evidence="3">
    <location>
        <begin position="381"/>
        <end position="396"/>
    </location>
</feature>
<dbReference type="PROSITE" id="PS50158">
    <property type="entry name" value="ZF_CCHC"/>
    <property type="match status" value="1"/>
</dbReference>
<dbReference type="Pfam" id="PF03732">
    <property type="entry name" value="Retrotrans_gag"/>
    <property type="match status" value="1"/>
</dbReference>
<feature type="compositionally biased region" description="Polar residues" evidence="2">
    <location>
        <begin position="326"/>
        <end position="362"/>
    </location>
</feature>
<evidence type="ECO:0000313" key="5">
    <source>
        <dbReference type="Proteomes" id="UP000265631"/>
    </source>
</evidence>
<feature type="region of interest" description="Disordered" evidence="2">
    <location>
        <begin position="1"/>
        <end position="62"/>
    </location>
</feature>